<sequence length="260" mass="28414">MTILVFDSGIGGLSVLREARILMPGHRFVYVADDAGFPYGDWEEKALQARMSGIFDDLVARYKPAMIIVACNTASTVILPLLREKFSFPIVGTVPAIKPAAEQTRSGQVSVLATPGTVQRDYTRGLIAQFASKVNVRLVGAERLAALAEDFVLTGKVDEAAVAKEIADCFIERLGARTDIVVLGCTHYPFLTNVMRRLAPWPVDWLNPAEAIARHARTLVETPQQVEVVQDLAEFTGGRPQPDMERFLSGFGLRLVAGET</sequence>
<dbReference type="InterPro" id="IPR015942">
    <property type="entry name" value="Asp/Glu/hydantoin_racemase"/>
</dbReference>
<feature type="binding site" evidence="7">
    <location>
        <begin position="186"/>
        <end position="187"/>
    </location>
    <ligand>
        <name>substrate</name>
    </ligand>
</feature>
<dbReference type="InterPro" id="IPR033134">
    <property type="entry name" value="Asp/Glu_racemase_AS_2"/>
</dbReference>
<evidence type="ECO:0000256" key="2">
    <source>
        <dbReference type="ARBA" id="ARBA00013090"/>
    </source>
</evidence>
<feature type="active site" description="Proton donor/acceptor" evidence="7">
    <location>
        <position position="71"/>
    </location>
</feature>
<accession>A0ABW3FI09</accession>
<feature type="binding site" evidence="7">
    <location>
        <begin position="39"/>
        <end position="40"/>
    </location>
    <ligand>
        <name>substrate</name>
    </ligand>
</feature>
<evidence type="ECO:0000256" key="5">
    <source>
        <dbReference type="ARBA" id="ARBA00023235"/>
    </source>
</evidence>
<dbReference type="PANTHER" id="PTHR21198">
    <property type="entry name" value="GLUTAMATE RACEMASE"/>
    <property type="match status" value="1"/>
</dbReference>
<gene>
    <name evidence="7 8" type="primary">murI</name>
    <name evidence="8" type="ORF">ACFQ14_16975</name>
</gene>
<dbReference type="NCBIfam" id="TIGR00067">
    <property type="entry name" value="glut_race"/>
    <property type="match status" value="1"/>
</dbReference>
<evidence type="ECO:0000313" key="9">
    <source>
        <dbReference type="Proteomes" id="UP001597101"/>
    </source>
</evidence>
<feature type="binding site" evidence="7">
    <location>
        <begin position="72"/>
        <end position="73"/>
    </location>
    <ligand>
        <name>substrate</name>
    </ligand>
</feature>
<name>A0ABW3FI09_9HYPH</name>
<comment type="catalytic activity">
    <reaction evidence="1 7">
        <text>L-glutamate = D-glutamate</text>
        <dbReference type="Rhea" id="RHEA:12813"/>
        <dbReference type="ChEBI" id="CHEBI:29985"/>
        <dbReference type="ChEBI" id="CHEBI:29986"/>
        <dbReference type="EC" id="5.1.1.3"/>
    </reaction>
</comment>
<evidence type="ECO:0000256" key="1">
    <source>
        <dbReference type="ARBA" id="ARBA00001602"/>
    </source>
</evidence>
<dbReference type="HAMAP" id="MF_00258">
    <property type="entry name" value="Glu_racemase"/>
    <property type="match status" value="1"/>
</dbReference>
<dbReference type="EC" id="5.1.1.3" evidence="2 7"/>
<dbReference type="InterPro" id="IPR018187">
    <property type="entry name" value="Asp/Glu_racemase_AS_1"/>
</dbReference>
<comment type="function">
    <text evidence="7">Provides the (R)-glutamate required for cell wall biosynthesis.</text>
</comment>
<comment type="similarity">
    <text evidence="7">Belongs to the aspartate/glutamate racemases family.</text>
</comment>
<dbReference type="InterPro" id="IPR004391">
    <property type="entry name" value="Glu_race"/>
</dbReference>
<proteinExistence type="inferred from homology"/>
<organism evidence="8 9">
    <name type="scientific">Pseudahrensia aquimaris</name>
    <dbReference type="NCBI Taxonomy" id="744461"/>
    <lineage>
        <taxon>Bacteria</taxon>
        <taxon>Pseudomonadati</taxon>
        <taxon>Pseudomonadota</taxon>
        <taxon>Alphaproteobacteria</taxon>
        <taxon>Hyphomicrobiales</taxon>
        <taxon>Ahrensiaceae</taxon>
        <taxon>Pseudahrensia</taxon>
    </lineage>
</organism>
<evidence type="ECO:0000256" key="6">
    <source>
        <dbReference type="ARBA" id="ARBA00023316"/>
    </source>
</evidence>
<dbReference type="Pfam" id="PF01177">
    <property type="entry name" value="Asp_Glu_race"/>
    <property type="match status" value="1"/>
</dbReference>
<dbReference type="Proteomes" id="UP001597101">
    <property type="component" value="Unassembled WGS sequence"/>
</dbReference>
<reference evidence="9" key="1">
    <citation type="journal article" date="2019" name="Int. J. Syst. Evol. Microbiol.">
        <title>The Global Catalogue of Microorganisms (GCM) 10K type strain sequencing project: providing services to taxonomists for standard genome sequencing and annotation.</title>
        <authorList>
            <consortium name="The Broad Institute Genomics Platform"/>
            <consortium name="The Broad Institute Genome Sequencing Center for Infectious Disease"/>
            <person name="Wu L."/>
            <person name="Ma J."/>
        </authorList>
    </citation>
    <scope>NUCLEOTIDE SEQUENCE [LARGE SCALE GENOMIC DNA]</scope>
    <source>
        <strain evidence="9">CCUG 60023</strain>
    </source>
</reference>
<keyword evidence="6 7" id="KW-0961">Cell wall biogenesis/degradation</keyword>
<dbReference type="SUPFAM" id="SSF53681">
    <property type="entry name" value="Aspartate/glutamate racemase"/>
    <property type="match status" value="2"/>
</dbReference>
<keyword evidence="5 7" id="KW-0413">Isomerase</keyword>
<evidence type="ECO:0000313" key="8">
    <source>
        <dbReference type="EMBL" id="MFD0918099.1"/>
    </source>
</evidence>
<feature type="binding site" evidence="7">
    <location>
        <begin position="7"/>
        <end position="8"/>
    </location>
    <ligand>
        <name>substrate</name>
    </ligand>
</feature>
<protein>
    <recommendedName>
        <fullName evidence="2 7">Glutamate racemase</fullName>
        <ecNumber evidence="2 7">5.1.1.3</ecNumber>
    </recommendedName>
</protein>
<dbReference type="PROSITE" id="PS00923">
    <property type="entry name" value="ASP_GLU_RACEMASE_1"/>
    <property type="match status" value="1"/>
</dbReference>
<dbReference type="PANTHER" id="PTHR21198:SF2">
    <property type="entry name" value="GLUTAMATE RACEMASE"/>
    <property type="match status" value="1"/>
</dbReference>
<evidence type="ECO:0000256" key="7">
    <source>
        <dbReference type="HAMAP-Rule" id="MF_00258"/>
    </source>
</evidence>
<comment type="pathway">
    <text evidence="7">Cell wall biogenesis; peptidoglycan biosynthesis.</text>
</comment>
<evidence type="ECO:0000256" key="4">
    <source>
        <dbReference type="ARBA" id="ARBA00022984"/>
    </source>
</evidence>
<dbReference type="RefSeq" id="WP_377213944.1">
    <property type="nucleotide sequence ID" value="NZ_JBHTJV010000026.1"/>
</dbReference>
<keyword evidence="4 7" id="KW-0573">Peptidoglycan synthesis</keyword>
<dbReference type="PROSITE" id="PS00924">
    <property type="entry name" value="ASP_GLU_RACEMASE_2"/>
    <property type="match status" value="1"/>
</dbReference>
<dbReference type="InterPro" id="IPR001920">
    <property type="entry name" value="Asp/Glu_race"/>
</dbReference>
<feature type="active site" description="Proton donor/acceptor" evidence="7">
    <location>
        <position position="185"/>
    </location>
</feature>
<dbReference type="Gene3D" id="3.40.50.1860">
    <property type="match status" value="2"/>
</dbReference>
<keyword evidence="3 7" id="KW-0133">Cell shape</keyword>
<evidence type="ECO:0000256" key="3">
    <source>
        <dbReference type="ARBA" id="ARBA00022960"/>
    </source>
</evidence>
<dbReference type="GO" id="GO:0008881">
    <property type="term" value="F:glutamate racemase activity"/>
    <property type="evidence" value="ECO:0007669"/>
    <property type="project" value="UniProtKB-EC"/>
</dbReference>
<keyword evidence="9" id="KW-1185">Reference proteome</keyword>
<comment type="caution">
    <text evidence="8">The sequence shown here is derived from an EMBL/GenBank/DDBJ whole genome shotgun (WGS) entry which is preliminary data.</text>
</comment>
<dbReference type="EMBL" id="JBHTJV010000026">
    <property type="protein sequence ID" value="MFD0918099.1"/>
    <property type="molecule type" value="Genomic_DNA"/>
</dbReference>